<evidence type="ECO:0000313" key="12">
    <source>
        <dbReference type="Proteomes" id="UP001595617"/>
    </source>
</evidence>
<reference evidence="12" key="1">
    <citation type="journal article" date="2019" name="Int. J. Syst. Evol. Microbiol.">
        <title>The Global Catalogue of Microorganisms (GCM) 10K type strain sequencing project: providing services to taxonomists for standard genome sequencing and annotation.</title>
        <authorList>
            <consortium name="The Broad Institute Genomics Platform"/>
            <consortium name="The Broad Institute Genome Sequencing Center for Infectious Disease"/>
            <person name="Wu L."/>
            <person name="Ma J."/>
        </authorList>
    </citation>
    <scope>NUCLEOTIDE SEQUENCE [LARGE SCALE GENOMIC DNA]</scope>
    <source>
        <strain evidence="12">IBRC 10765</strain>
    </source>
</reference>
<dbReference type="InterPro" id="IPR005119">
    <property type="entry name" value="LysR_subst-bd"/>
</dbReference>
<dbReference type="Pfam" id="PF03466">
    <property type="entry name" value="LysR_substrate"/>
    <property type="match status" value="1"/>
</dbReference>
<dbReference type="Proteomes" id="UP001595617">
    <property type="component" value="Unassembled WGS sequence"/>
</dbReference>
<keyword evidence="8" id="KW-0804">Transcription</keyword>
<evidence type="ECO:0000256" key="1">
    <source>
        <dbReference type="ARBA" id="ARBA00004496"/>
    </source>
</evidence>
<dbReference type="Pfam" id="PF00126">
    <property type="entry name" value="HTH_1"/>
    <property type="match status" value="1"/>
</dbReference>
<evidence type="ECO:0000256" key="2">
    <source>
        <dbReference type="ARBA" id="ARBA00009437"/>
    </source>
</evidence>
<dbReference type="RefSeq" id="WP_380695038.1">
    <property type="nucleotide sequence ID" value="NZ_JBHRYR010000003.1"/>
</dbReference>
<dbReference type="Gene3D" id="1.10.10.10">
    <property type="entry name" value="Winged helix-like DNA-binding domain superfamily/Winged helix DNA-binding domain"/>
    <property type="match status" value="1"/>
</dbReference>
<proteinExistence type="inferred from homology"/>
<keyword evidence="9" id="KW-0486">Methionine biosynthesis</keyword>
<evidence type="ECO:0000256" key="8">
    <source>
        <dbReference type="ARBA" id="ARBA00023163"/>
    </source>
</evidence>
<gene>
    <name evidence="11" type="ORF">ACFOOG_07325</name>
</gene>
<comment type="caution">
    <text evidence="11">The sequence shown here is derived from an EMBL/GenBank/DDBJ whole genome shotgun (WGS) entry which is preliminary data.</text>
</comment>
<dbReference type="InterPro" id="IPR000847">
    <property type="entry name" value="LysR_HTH_N"/>
</dbReference>
<evidence type="ECO:0000256" key="3">
    <source>
        <dbReference type="ARBA" id="ARBA00019365"/>
    </source>
</evidence>
<organism evidence="11 12">
    <name type="scientific">Saccharospirillum mangrovi</name>
    <dbReference type="NCBI Taxonomy" id="2161747"/>
    <lineage>
        <taxon>Bacteria</taxon>
        <taxon>Pseudomonadati</taxon>
        <taxon>Pseudomonadota</taxon>
        <taxon>Gammaproteobacteria</taxon>
        <taxon>Oceanospirillales</taxon>
        <taxon>Saccharospirillaceae</taxon>
        <taxon>Saccharospirillum</taxon>
    </lineage>
</organism>
<keyword evidence="4" id="KW-0963">Cytoplasm</keyword>
<evidence type="ECO:0000256" key="7">
    <source>
        <dbReference type="ARBA" id="ARBA00023125"/>
    </source>
</evidence>
<dbReference type="CDD" id="cd08441">
    <property type="entry name" value="PBP2_MetR"/>
    <property type="match status" value="1"/>
</dbReference>
<evidence type="ECO:0000259" key="10">
    <source>
        <dbReference type="PROSITE" id="PS50931"/>
    </source>
</evidence>
<evidence type="ECO:0000256" key="5">
    <source>
        <dbReference type="ARBA" id="ARBA00022605"/>
    </source>
</evidence>
<dbReference type="InterPro" id="IPR037406">
    <property type="entry name" value="MetR_PBP2"/>
</dbReference>
<keyword evidence="12" id="KW-1185">Reference proteome</keyword>
<name>A0ABV7ZWP5_9GAMM</name>
<dbReference type="SUPFAM" id="SSF46785">
    <property type="entry name" value="Winged helix' DNA-binding domain"/>
    <property type="match status" value="1"/>
</dbReference>
<keyword evidence="7" id="KW-0238">DNA-binding</keyword>
<dbReference type="PROSITE" id="PS50931">
    <property type="entry name" value="HTH_LYSR"/>
    <property type="match status" value="1"/>
</dbReference>
<dbReference type="EMBL" id="JBHRYR010000003">
    <property type="protein sequence ID" value="MFC3852639.1"/>
    <property type="molecule type" value="Genomic_DNA"/>
</dbReference>
<dbReference type="PANTHER" id="PTHR30346">
    <property type="entry name" value="TRANSCRIPTIONAL DUAL REGULATOR HCAR-RELATED"/>
    <property type="match status" value="1"/>
</dbReference>
<comment type="subcellular location">
    <subcellularLocation>
        <location evidence="1">Cytoplasm</location>
    </subcellularLocation>
</comment>
<dbReference type="InterPro" id="IPR036388">
    <property type="entry name" value="WH-like_DNA-bd_sf"/>
</dbReference>
<dbReference type="InterPro" id="IPR036390">
    <property type="entry name" value="WH_DNA-bd_sf"/>
</dbReference>
<feature type="domain" description="HTH lysR-type" evidence="10">
    <location>
        <begin position="1"/>
        <end position="59"/>
    </location>
</feature>
<keyword evidence="5" id="KW-0028">Amino-acid biosynthesis</keyword>
<dbReference type="PRINTS" id="PR00039">
    <property type="entry name" value="HTHLYSR"/>
</dbReference>
<sequence>MIQRIHLEILQALAEKGTLGEAANALFLTQSALSHSIKKLEDQLNTTLWEKQGRGLRLTPSGEHLLQVSHTVLPQLAQAEAVLRALGEGRRGKLRIGMECHPCYEWLLTVVQPYLQRWPDVDLDVVQRFRFNGLEALEQHQIDVLITSDPVLKEPLVHVPVLQYELRLVVGNTHALAERTTVSASALSTEHLITFPVARERLDVFTQFLLPRGVEPRQHQEIEAMDIMIQLVAARRGVCTLPDWLAERYQAQYPIQHLRLGDAGVFKTLYLVYREADSGLAYLADFVRAGAISEAVKSQS</sequence>
<accession>A0ABV7ZWP5</accession>
<comment type="similarity">
    <text evidence="2">Belongs to the LysR transcriptional regulatory family.</text>
</comment>
<protein>
    <recommendedName>
        <fullName evidence="3">HTH-type transcriptional regulator MetR</fullName>
    </recommendedName>
</protein>
<evidence type="ECO:0000256" key="9">
    <source>
        <dbReference type="ARBA" id="ARBA00023167"/>
    </source>
</evidence>
<dbReference type="Gene3D" id="3.40.190.10">
    <property type="entry name" value="Periplasmic binding protein-like II"/>
    <property type="match status" value="1"/>
</dbReference>
<dbReference type="PANTHER" id="PTHR30346:SF9">
    <property type="entry name" value="LYSR FAMILY TRANSCRIPTIONAL REGULATOR"/>
    <property type="match status" value="1"/>
</dbReference>
<keyword evidence="6" id="KW-0805">Transcription regulation</keyword>
<evidence type="ECO:0000256" key="6">
    <source>
        <dbReference type="ARBA" id="ARBA00023015"/>
    </source>
</evidence>
<dbReference type="SUPFAM" id="SSF53850">
    <property type="entry name" value="Periplasmic binding protein-like II"/>
    <property type="match status" value="1"/>
</dbReference>
<evidence type="ECO:0000256" key="4">
    <source>
        <dbReference type="ARBA" id="ARBA00022490"/>
    </source>
</evidence>
<evidence type="ECO:0000313" key="11">
    <source>
        <dbReference type="EMBL" id="MFC3852639.1"/>
    </source>
</evidence>